<dbReference type="OMA" id="AYRSFHP"/>
<dbReference type="RefSeq" id="XP_022660585.1">
    <property type="nucleotide sequence ID" value="XM_022804850.1"/>
</dbReference>
<keyword evidence="8" id="KW-1185">Reference proteome</keyword>
<dbReference type="Pfam" id="PF22964">
    <property type="entry name" value="ZER1-like_2nd"/>
    <property type="match status" value="1"/>
</dbReference>
<dbReference type="Proteomes" id="UP000594260">
    <property type="component" value="Unplaced"/>
</dbReference>
<feature type="domain" description="Protein zer-1 homolog-like C-terminal" evidence="5">
    <location>
        <begin position="395"/>
        <end position="747"/>
    </location>
</feature>
<dbReference type="PANTHER" id="PTHR12904">
    <property type="match status" value="1"/>
</dbReference>
<protein>
    <submittedName>
        <fullName evidence="7">Uncharacterized protein</fullName>
    </submittedName>
</protein>
<keyword evidence="3" id="KW-0677">Repeat</keyword>
<evidence type="ECO:0000259" key="5">
    <source>
        <dbReference type="Pfam" id="PF22964"/>
    </source>
</evidence>
<dbReference type="AlphaFoldDB" id="A0A7M7K294"/>
<dbReference type="EnsemblMetazoa" id="XM_022804849">
    <property type="protein sequence ID" value="XP_022660584"/>
    <property type="gene ID" value="LOC111250115"/>
</dbReference>
<dbReference type="EnsemblMetazoa" id="XM_022804850">
    <property type="protein sequence ID" value="XP_022660585"/>
    <property type="gene ID" value="LOC111250115"/>
</dbReference>
<accession>A0A7M7K294</accession>
<dbReference type="GO" id="GO:0031462">
    <property type="term" value="C:Cul2-RING ubiquitin ligase complex"/>
    <property type="evidence" value="ECO:0007669"/>
    <property type="project" value="TreeGrafter"/>
</dbReference>
<evidence type="ECO:0000259" key="6">
    <source>
        <dbReference type="Pfam" id="PF25013"/>
    </source>
</evidence>
<name>A0A7M7K294_VARDE</name>
<organism evidence="7 8">
    <name type="scientific">Varroa destructor</name>
    <name type="common">Honeybee mite</name>
    <dbReference type="NCBI Taxonomy" id="109461"/>
    <lineage>
        <taxon>Eukaryota</taxon>
        <taxon>Metazoa</taxon>
        <taxon>Ecdysozoa</taxon>
        <taxon>Arthropoda</taxon>
        <taxon>Chelicerata</taxon>
        <taxon>Arachnida</taxon>
        <taxon>Acari</taxon>
        <taxon>Parasitiformes</taxon>
        <taxon>Mesostigmata</taxon>
        <taxon>Gamasina</taxon>
        <taxon>Dermanyssoidea</taxon>
        <taxon>Varroidae</taxon>
        <taxon>Varroa</taxon>
    </lineage>
</organism>
<dbReference type="EnsemblMetazoa" id="XM_022804848">
    <property type="protein sequence ID" value="XP_022660583"/>
    <property type="gene ID" value="LOC111250115"/>
</dbReference>
<dbReference type="GeneID" id="111250115"/>
<dbReference type="InParanoid" id="A0A7M7K294"/>
<dbReference type="Gene3D" id="3.80.10.10">
    <property type="entry name" value="Ribonuclease Inhibitor"/>
    <property type="match status" value="1"/>
</dbReference>
<evidence type="ECO:0000313" key="8">
    <source>
        <dbReference type="Proteomes" id="UP000594260"/>
    </source>
</evidence>
<evidence type="ECO:0000256" key="4">
    <source>
        <dbReference type="ARBA" id="ARBA00022786"/>
    </source>
</evidence>
<dbReference type="PANTHER" id="PTHR12904:SF22">
    <property type="entry name" value="ZYG-11 FAMILY MEMBER B, CELL CYCLE REGULATOR"/>
    <property type="match status" value="1"/>
</dbReference>
<evidence type="ECO:0000256" key="1">
    <source>
        <dbReference type="ARBA" id="ARBA00009420"/>
    </source>
</evidence>
<evidence type="ECO:0000256" key="3">
    <source>
        <dbReference type="ARBA" id="ARBA00022737"/>
    </source>
</evidence>
<dbReference type="InterPro" id="IPR016024">
    <property type="entry name" value="ARM-type_fold"/>
</dbReference>
<proteinExistence type="inferred from homology"/>
<dbReference type="FunFam" id="1.25.10.10:FF:000086">
    <property type="entry name" value="protein zyg-11 homolog B isoform X2"/>
    <property type="match status" value="1"/>
</dbReference>
<dbReference type="SUPFAM" id="SSF52047">
    <property type="entry name" value="RNI-like"/>
    <property type="match status" value="1"/>
</dbReference>
<sequence>MYDSPLSLQRNCIDFIASNLTAVCRVEPPTPPDQSPGSTGATDLQRYVFKDSDVFFHQGLSQSLLETISEQGRLTDNVMALFEARSTRLERVTIKNAAHVSTRGLRVLKAHKIHELEAVGLCRVTVNDLIACLGEWTMDNLRSLNVAESTFISACARREFPHNMPVIISLSKLRNLRVLNVSFTEFDTHSLEIVSQDLPHLCVLDISQTKVNDVSSLRKCASRLISLNLYNLRQLDMCALATTLQLATKLRFLDVSCDRDSGQYTTQETHTTLHSVKPLLEKYESLPQLRVFDISGREGIDISDLRAFIHTHPLLTFLGLAETEVCFDPMFTANSPGALCIAVSGCGSEPQVLESLRRYSERRFFVQKSLYHLYGYTQNMTEPRVDIIELILPGMHKHSRVLGIQMAATACLYNLSRGLLGQKIHPIWLKKIVELTLTAMETFPKHQQLQKNTLLTLCSDRILQDVSFDRYHCAKLVMDSLVFFDDPAMNRMSVAICSILAAKISTCETSSLGAEPMYMKRLLRIVKAKITEGAVDIMMKFTLSALWNLTDESPKTCSVFLSLGGMDLFMKVLAKFHDDGSVETKVLGLLNNIAEVAALRGDLMKDEFLFVLRQLLHSQHIDVSYFAAGIVAHLASDGEQAWRFNTCSYLDMVHELGEAVLSWKSPETEMVAYRSFNPFFPLLEAHISPQVQLWAVWAIHHVCSKNPKRYCAMLIEEQGIGLLERLLLSSQDGTVRGICSQILAIVEQDAAANCHDKQQQQQQQVIV</sequence>
<reference evidence="7" key="1">
    <citation type="submission" date="2021-01" db="UniProtKB">
        <authorList>
            <consortium name="EnsemblMetazoa"/>
        </authorList>
    </citation>
    <scope>IDENTIFICATION</scope>
</reference>
<dbReference type="InterPro" id="IPR056845">
    <property type="entry name" value="LRR_Zer-1"/>
</dbReference>
<comment type="similarity">
    <text evidence="1">Belongs to the zyg-11 family.</text>
</comment>
<dbReference type="FunCoup" id="A0A7M7K294">
    <property type="interactions" value="227"/>
</dbReference>
<evidence type="ECO:0000256" key="2">
    <source>
        <dbReference type="ARBA" id="ARBA00022614"/>
    </source>
</evidence>
<keyword evidence="4" id="KW-0833">Ubl conjugation pathway</keyword>
<dbReference type="InterPro" id="IPR032675">
    <property type="entry name" value="LRR_dom_sf"/>
</dbReference>
<dbReference type="RefSeq" id="XP_022660583.1">
    <property type="nucleotide sequence ID" value="XM_022804848.1"/>
</dbReference>
<dbReference type="RefSeq" id="XP_022660584.1">
    <property type="nucleotide sequence ID" value="XM_022804849.1"/>
</dbReference>
<dbReference type="Pfam" id="PF25013">
    <property type="entry name" value="LRR_Zer-1"/>
    <property type="match status" value="1"/>
</dbReference>
<dbReference type="Gene3D" id="1.25.10.10">
    <property type="entry name" value="Leucine-rich Repeat Variant"/>
    <property type="match status" value="1"/>
</dbReference>
<dbReference type="InterPro" id="IPR011989">
    <property type="entry name" value="ARM-like"/>
</dbReference>
<dbReference type="KEGG" id="vde:111250115"/>
<evidence type="ECO:0000313" key="7">
    <source>
        <dbReference type="EnsemblMetazoa" id="XP_022660583"/>
    </source>
</evidence>
<keyword evidence="2" id="KW-0433">Leucine-rich repeat</keyword>
<dbReference type="InterPro" id="IPR055142">
    <property type="entry name" value="ZER1-like_C"/>
</dbReference>
<dbReference type="OrthoDB" id="5783533at2759"/>
<dbReference type="SUPFAM" id="SSF48371">
    <property type="entry name" value="ARM repeat"/>
    <property type="match status" value="1"/>
</dbReference>
<feature type="domain" description="Zer-1-like leucine-rich repeats region" evidence="6">
    <location>
        <begin position="194"/>
        <end position="296"/>
    </location>
</feature>
<dbReference type="InterPro" id="IPR051341">
    <property type="entry name" value="Zyg-11_UBL_adapter"/>
</dbReference>